<accession>A0A1I7ZWP1</accession>
<sequence length="90" mass="10117">MLGVIDTIMGTQCRLRAGETKTFVAKPRKRGDDEPEIGYCIPMALITFVELRDDSDIEEEWINLYSGVEMPETKIEECPFSIEASALSSQ</sequence>
<dbReference type="AlphaFoldDB" id="A0A1I7ZWP1"/>
<organism evidence="1 2">
    <name type="scientific">Steinernema glaseri</name>
    <dbReference type="NCBI Taxonomy" id="37863"/>
    <lineage>
        <taxon>Eukaryota</taxon>
        <taxon>Metazoa</taxon>
        <taxon>Ecdysozoa</taxon>
        <taxon>Nematoda</taxon>
        <taxon>Chromadorea</taxon>
        <taxon>Rhabditida</taxon>
        <taxon>Tylenchina</taxon>
        <taxon>Panagrolaimomorpha</taxon>
        <taxon>Strongyloidoidea</taxon>
        <taxon>Steinernematidae</taxon>
        <taxon>Steinernema</taxon>
    </lineage>
</organism>
<keyword evidence="1" id="KW-1185">Reference proteome</keyword>
<dbReference type="Proteomes" id="UP000095287">
    <property type="component" value="Unplaced"/>
</dbReference>
<evidence type="ECO:0000313" key="2">
    <source>
        <dbReference type="WBParaSite" id="L893_g30531.t1"/>
    </source>
</evidence>
<proteinExistence type="predicted"/>
<evidence type="ECO:0000313" key="1">
    <source>
        <dbReference type="Proteomes" id="UP000095287"/>
    </source>
</evidence>
<protein>
    <submittedName>
        <fullName evidence="2">DUF2958 domain-containing protein</fullName>
    </submittedName>
</protein>
<name>A0A1I7ZWP1_9BILA</name>
<dbReference type="WBParaSite" id="L893_g30531.t1">
    <property type="protein sequence ID" value="L893_g30531.t1"/>
    <property type="gene ID" value="L893_g30531"/>
</dbReference>
<reference evidence="2" key="1">
    <citation type="submission" date="2016-11" db="UniProtKB">
        <authorList>
            <consortium name="WormBaseParasite"/>
        </authorList>
    </citation>
    <scope>IDENTIFICATION</scope>
</reference>